<name>A0A9D5JUM9_9BACT</name>
<feature type="domain" description="TIR" evidence="1">
    <location>
        <begin position="29"/>
        <end position="145"/>
    </location>
</feature>
<dbReference type="AlphaFoldDB" id="A0A9D5JUM9"/>
<evidence type="ECO:0000313" key="3">
    <source>
        <dbReference type="Proteomes" id="UP000649604"/>
    </source>
</evidence>
<gene>
    <name evidence="2" type="ORF">GF339_07105</name>
</gene>
<comment type="caution">
    <text evidence="2">The sequence shown here is derived from an EMBL/GenBank/DDBJ whole genome shotgun (WGS) entry which is preliminary data.</text>
</comment>
<accession>A0A9D5JUM9</accession>
<dbReference type="InterPro" id="IPR035897">
    <property type="entry name" value="Toll_tir_struct_dom_sf"/>
</dbReference>
<evidence type="ECO:0000259" key="1">
    <source>
        <dbReference type="PROSITE" id="PS50104"/>
    </source>
</evidence>
<feature type="non-terminal residue" evidence="2">
    <location>
        <position position="145"/>
    </location>
</feature>
<protein>
    <submittedName>
        <fullName evidence="2">TIR domain-containing protein</fullName>
    </submittedName>
</protein>
<dbReference type="Pfam" id="PF13676">
    <property type="entry name" value="TIR_2"/>
    <property type="match status" value="1"/>
</dbReference>
<evidence type="ECO:0000313" key="2">
    <source>
        <dbReference type="EMBL" id="MBD3324336.1"/>
    </source>
</evidence>
<dbReference type="Gene3D" id="3.40.50.10140">
    <property type="entry name" value="Toll/interleukin-1 receptor homology (TIR) domain"/>
    <property type="match status" value="1"/>
</dbReference>
<proteinExistence type="predicted"/>
<dbReference type="SUPFAM" id="SSF52200">
    <property type="entry name" value="Toll/Interleukin receptor TIR domain"/>
    <property type="match status" value="1"/>
</dbReference>
<reference evidence="2" key="1">
    <citation type="submission" date="2019-11" db="EMBL/GenBank/DDBJ databases">
        <title>Microbial mats filling the niche in hypersaline microbial mats.</title>
        <authorList>
            <person name="Wong H.L."/>
            <person name="Macleod F.I."/>
            <person name="White R.A. III"/>
            <person name="Burns B.P."/>
        </authorList>
    </citation>
    <scope>NUCLEOTIDE SEQUENCE</scope>
    <source>
        <strain evidence="2">Rbin_158</strain>
    </source>
</reference>
<dbReference type="Proteomes" id="UP000649604">
    <property type="component" value="Unassembled WGS sequence"/>
</dbReference>
<dbReference type="EMBL" id="WJJP01000219">
    <property type="protein sequence ID" value="MBD3324336.1"/>
    <property type="molecule type" value="Genomic_DNA"/>
</dbReference>
<dbReference type="InterPro" id="IPR000157">
    <property type="entry name" value="TIR_dom"/>
</dbReference>
<organism evidence="2 3">
    <name type="scientific">candidate division KSB3 bacterium</name>
    <dbReference type="NCBI Taxonomy" id="2044937"/>
    <lineage>
        <taxon>Bacteria</taxon>
        <taxon>candidate division KSB3</taxon>
    </lineage>
</organism>
<dbReference type="GO" id="GO:0007165">
    <property type="term" value="P:signal transduction"/>
    <property type="evidence" value="ECO:0007669"/>
    <property type="project" value="InterPro"/>
</dbReference>
<dbReference type="PROSITE" id="PS50104">
    <property type="entry name" value="TIR"/>
    <property type="match status" value="1"/>
</dbReference>
<sequence>MSREVSGYSESVEGGFSRLRATGQDQMPTKIKVFISYAREDRQHAEHLCDALKQAGVSPWIDYENLLPGQRWKVAINQALRESTYVIALLSSRSLSKRGYVQKELKKALDMLDEFSPEDIFLIPVRLDDCEPLDERLHDLHWVDL</sequence>